<comment type="caution">
    <text evidence="1">The sequence shown here is derived from an EMBL/GenBank/DDBJ whole genome shotgun (WGS) entry which is preliminary data.</text>
</comment>
<dbReference type="GO" id="GO:0016491">
    <property type="term" value="F:oxidoreductase activity"/>
    <property type="evidence" value="ECO:0007669"/>
    <property type="project" value="InterPro"/>
</dbReference>
<dbReference type="AlphaFoldDB" id="A0A0B4H128"/>
<dbReference type="InterPro" id="IPR046366">
    <property type="entry name" value="MPAB"/>
</dbReference>
<dbReference type="PANTHER" id="PTHR36124">
    <property type="match status" value="1"/>
</dbReference>
<keyword evidence="2" id="KW-1185">Reference proteome</keyword>
<proteinExistence type="predicted"/>
<evidence type="ECO:0000313" key="2">
    <source>
        <dbReference type="Proteomes" id="UP000031192"/>
    </source>
</evidence>
<reference evidence="1 2" key="1">
    <citation type="journal article" date="2014" name="Proc. Natl. Acad. Sci. U.S.A.">
        <title>Trajectory and genomic determinants of fungal-pathogen speciation and host adaptation.</title>
        <authorList>
            <person name="Hu X."/>
            <person name="Xiao G."/>
            <person name="Zheng P."/>
            <person name="Shang Y."/>
            <person name="Su Y."/>
            <person name="Zhang X."/>
            <person name="Liu X."/>
            <person name="Zhan S."/>
            <person name="St Leger R.J."/>
            <person name="Wang C."/>
        </authorList>
    </citation>
    <scope>NUCLEOTIDE SEQUENCE [LARGE SCALE GENOMIC DNA]</scope>
    <source>
        <strain evidence="1 2">ARSEF 977</strain>
    </source>
</reference>
<sequence>MVPAATNKQTANELFALLLYYVPKPFRSFAQDCVGVLMGQRLRTAMMHPTPSPAAFAIVNGSLALRRLVLRHLALPRFAARREFTDKDAKSGCHHHLNYLVHPYYVKATLRSRWGVQAWLTWALGGVVPGGKGGDKYIPEGHLFTEVGPEKKRAFGKDESRVWERKVEGSMPLGCPFAI</sequence>
<dbReference type="PANTHER" id="PTHR36124:SF1">
    <property type="entry name" value="ER-BOUND OXYGENASE MPAB_MPAB'_RUBBER OXYGENASE CATALYTIC DOMAIN-CONTAINING PROTEIN"/>
    <property type="match status" value="1"/>
</dbReference>
<dbReference type="Proteomes" id="UP000031192">
    <property type="component" value="Unassembled WGS sequence"/>
</dbReference>
<gene>
    <name evidence="1" type="ORF">MGU_09247</name>
</gene>
<dbReference type="EMBL" id="AZNH01000059">
    <property type="protein sequence ID" value="KID83461.1"/>
    <property type="molecule type" value="Genomic_DNA"/>
</dbReference>
<protein>
    <submittedName>
        <fullName evidence="1">Uncharacterized protein</fullName>
    </submittedName>
</protein>
<organism evidence="1 2">
    <name type="scientific">Metarhizium guizhouense (strain ARSEF 977)</name>
    <dbReference type="NCBI Taxonomy" id="1276136"/>
    <lineage>
        <taxon>Eukaryota</taxon>
        <taxon>Fungi</taxon>
        <taxon>Dikarya</taxon>
        <taxon>Ascomycota</taxon>
        <taxon>Pezizomycotina</taxon>
        <taxon>Sordariomycetes</taxon>
        <taxon>Hypocreomycetidae</taxon>
        <taxon>Hypocreales</taxon>
        <taxon>Clavicipitaceae</taxon>
        <taxon>Metarhizium</taxon>
    </lineage>
</organism>
<name>A0A0B4H128_METGA</name>
<accession>A0A0B4H128</accession>
<dbReference type="HOGENOM" id="CLU_1503779_0_0_1"/>
<evidence type="ECO:0000313" key="1">
    <source>
        <dbReference type="EMBL" id="KID83461.1"/>
    </source>
</evidence>